<evidence type="ECO:0000256" key="2">
    <source>
        <dbReference type="ARBA" id="ARBA00022748"/>
    </source>
</evidence>
<dbReference type="InterPro" id="IPR019734">
    <property type="entry name" value="TPR_rpt"/>
</dbReference>
<dbReference type="AlphaFoldDB" id="A0AAP5E8W0"/>
<reference evidence="8" key="1">
    <citation type="submission" date="2023-07" db="EMBL/GenBank/DDBJ databases">
        <title>Functional and genomic diversity of the sorghum phyllosphere microbiome.</title>
        <authorList>
            <person name="Shade A."/>
        </authorList>
    </citation>
    <scope>NUCLEOTIDE SEQUENCE</scope>
    <source>
        <strain evidence="8">SORGH_AS_0457</strain>
    </source>
</reference>
<dbReference type="Pfam" id="PF23914">
    <property type="entry name" value="TPR_CcmH_CycH"/>
    <property type="match status" value="1"/>
</dbReference>
<accession>A0AAP5E8W0</accession>
<dbReference type="Gene3D" id="1.25.40.10">
    <property type="entry name" value="Tetratricopeptide repeat domain"/>
    <property type="match status" value="1"/>
</dbReference>
<keyword evidence="5" id="KW-0472">Membrane</keyword>
<dbReference type="PANTHER" id="PTHR47870:SF1">
    <property type="entry name" value="CYTOCHROME C-TYPE BIOGENESIS PROTEIN CCMH"/>
    <property type="match status" value="1"/>
</dbReference>
<feature type="transmembrane region" description="Helical" evidence="5">
    <location>
        <begin position="31"/>
        <end position="51"/>
    </location>
</feature>
<gene>
    <name evidence="8" type="ORF">QE424_001328</name>
</gene>
<evidence type="ECO:0000259" key="7">
    <source>
        <dbReference type="Pfam" id="PF23914"/>
    </source>
</evidence>
<evidence type="ECO:0000256" key="4">
    <source>
        <dbReference type="PROSITE-ProRule" id="PRU00339"/>
    </source>
</evidence>
<comment type="caution">
    <text evidence="8">The sequence shown here is derived from an EMBL/GenBank/DDBJ whole genome shotgun (WGS) entry which is preliminary data.</text>
</comment>
<dbReference type="GO" id="GO:0017004">
    <property type="term" value="P:cytochrome complex assembly"/>
    <property type="evidence" value="ECO:0007669"/>
    <property type="project" value="UniProtKB-KW"/>
</dbReference>
<name>A0AAP5E8W0_9GAMM</name>
<keyword evidence="5" id="KW-0812">Transmembrane</keyword>
<feature type="domain" description="Cytochrome c-type biogenesis protein H Ig-like" evidence="6">
    <location>
        <begin position="222"/>
        <end position="328"/>
    </location>
</feature>
<keyword evidence="1" id="KW-0677">Repeat</keyword>
<sequence>MSEWMQAIAGLCAAVVAMVVLWPLRSSGKRAPFVAAVIAIGVAGVALYLLVGTPKAVDVVADEGPATLQQGVRELEQALEREPQRADGWALLGRSELALGNTEKANQAFSRAVSLAPDEAPLLVEAAQARAQGDSGKQFDDTALQWLKHAQQMDPASERAGWLIGIAQRQRGQDAEAAATWEALLPRLEPAAAAALREQIAIAREKAGMPAPADAAAPSVGLDIEVTLGPTSAGKALPAGTQLFVIARVPGGPPMPVAVEKHPATAVPLKIRLDDADSPMPTAKLSSLKDVEVFARLSASGTASRQEGDVDSEAVRVTLPHKGTIRLVL</sequence>
<keyword evidence="3 4" id="KW-0802">TPR repeat</keyword>
<organism evidence="8 9">
    <name type="scientific">Stenotrophomonas rhizophila</name>
    <dbReference type="NCBI Taxonomy" id="216778"/>
    <lineage>
        <taxon>Bacteria</taxon>
        <taxon>Pseudomonadati</taxon>
        <taxon>Pseudomonadota</taxon>
        <taxon>Gammaproteobacteria</taxon>
        <taxon>Lysobacterales</taxon>
        <taxon>Lysobacteraceae</taxon>
        <taxon>Stenotrophomonas</taxon>
    </lineage>
</organism>
<dbReference type="Pfam" id="PF23892">
    <property type="entry name" value="Ig_CycH"/>
    <property type="match status" value="1"/>
</dbReference>
<dbReference type="InterPro" id="IPR056412">
    <property type="entry name" value="Ig_CycH"/>
</dbReference>
<dbReference type="InterPro" id="IPR051263">
    <property type="entry name" value="C-type_cytochrome_biogenesis"/>
</dbReference>
<evidence type="ECO:0000256" key="3">
    <source>
        <dbReference type="ARBA" id="ARBA00022803"/>
    </source>
</evidence>
<evidence type="ECO:0000259" key="6">
    <source>
        <dbReference type="Pfam" id="PF23892"/>
    </source>
</evidence>
<dbReference type="PANTHER" id="PTHR47870">
    <property type="entry name" value="CYTOCHROME C-TYPE BIOGENESIS PROTEIN CCMH"/>
    <property type="match status" value="1"/>
</dbReference>
<keyword evidence="5" id="KW-1133">Transmembrane helix</keyword>
<evidence type="ECO:0000313" key="8">
    <source>
        <dbReference type="EMBL" id="MDQ1108169.1"/>
    </source>
</evidence>
<feature type="domain" description="Cytochrome c-type biogenesis protein H TPR" evidence="7">
    <location>
        <begin position="75"/>
        <end position="191"/>
    </location>
</feature>
<dbReference type="PROSITE" id="PS50005">
    <property type="entry name" value="TPR"/>
    <property type="match status" value="1"/>
</dbReference>
<keyword evidence="2" id="KW-0201">Cytochrome c-type biogenesis</keyword>
<feature type="transmembrane region" description="Helical" evidence="5">
    <location>
        <begin position="6"/>
        <end position="24"/>
    </location>
</feature>
<evidence type="ECO:0000256" key="5">
    <source>
        <dbReference type="SAM" id="Phobius"/>
    </source>
</evidence>
<dbReference type="InterPro" id="IPR056413">
    <property type="entry name" value="TPR_CcmH_CycH"/>
</dbReference>
<dbReference type="EMBL" id="JAUTAS010000001">
    <property type="protein sequence ID" value="MDQ1108169.1"/>
    <property type="molecule type" value="Genomic_DNA"/>
</dbReference>
<feature type="repeat" description="TPR" evidence="4">
    <location>
        <begin position="86"/>
        <end position="119"/>
    </location>
</feature>
<proteinExistence type="predicted"/>
<dbReference type="Proteomes" id="UP001226084">
    <property type="component" value="Unassembled WGS sequence"/>
</dbReference>
<protein>
    <submittedName>
        <fullName evidence="8">Cytochrome c-type biogenesis protein CcmH</fullName>
    </submittedName>
</protein>
<evidence type="ECO:0000313" key="9">
    <source>
        <dbReference type="Proteomes" id="UP001226084"/>
    </source>
</evidence>
<evidence type="ECO:0000256" key="1">
    <source>
        <dbReference type="ARBA" id="ARBA00022737"/>
    </source>
</evidence>
<dbReference type="SUPFAM" id="SSF48452">
    <property type="entry name" value="TPR-like"/>
    <property type="match status" value="1"/>
</dbReference>
<dbReference type="InterPro" id="IPR011990">
    <property type="entry name" value="TPR-like_helical_dom_sf"/>
</dbReference>